<proteinExistence type="predicted"/>
<keyword evidence="2" id="KW-1185">Reference proteome</keyword>
<dbReference type="AlphaFoldDB" id="A0A9W8DTT0"/>
<gene>
    <name evidence="1" type="ORF">H4219_003162</name>
</gene>
<evidence type="ECO:0000313" key="1">
    <source>
        <dbReference type="EMBL" id="KAJ1917529.1"/>
    </source>
</evidence>
<protein>
    <submittedName>
        <fullName evidence="1">Uncharacterized protein</fullName>
    </submittedName>
</protein>
<dbReference type="Proteomes" id="UP001150538">
    <property type="component" value="Unassembled WGS sequence"/>
</dbReference>
<reference evidence="1" key="1">
    <citation type="submission" date="2022-07" db="EMBL/GenBank/DDBJ databases">
        <title>Phylogenomic reconstructions and comparative analyses of Kickxellomycotina fungi.</title>
        <authorList>
            <person name="Reynolds N.K."/>
            <person name="Stajich J.E."/>
            <person name="Barry K."/>
            <person name="Grigoriev I.V."/>
            <person name="Crous P."/>
            <person name="Smith M.E."/>
        </authorList>
    </citation>
    <scope>NUCLEOTIDE SEQUENCE</scope>
    <source>
        <strain evidence="1">NBRC 100468</strain>
    </source>
</reference>
<comment type="caution">
    <text evidence="1">The sequence shown here is derived from an EMBL/GenBank/DDBJ whole genome shotgun (WGS) entry which is preliminary data.</text>
</comment>
<dbReference type="EMBL" id="JANBPU010000069">
    <property type="protein sequence ID" value="KAJ1917529.1"/>
    <property type="molecule type" value="Genomic_DNA"/>
</dbReference>
<accession>A0A9W8DTT0</accession>
<sequence length="421" mass="47210">MDSPFAEKTPTAKKAGKNADNVKPDIVLAPMQPLRTRYTSQERCVTVQYFFDNTFGGSRLINKELLVKHLGKNNKSKVLHRISNLKERHQRFVSKELLGDERRYFGILLKIVSPHLPEGHPRKIPDCTDPDPKDKDLIIEVCYREVLGMGFVKSDWHIISQVAALKERLVQLRAKFQEWINTSFGPNLFVLRDPLRPTYAPKGTAALLHKDSTVQQRLHFGNEIHNPYQKPLFDMNIAFNNANSDGLSHFYNDSQPYLSFENIAQSNATTASTFPQWNAPDTHGCYSTGLALPFSSAPQSGPTNLTEEDKETHQQKDTSFYLSNYQVENQTHVDHITDDAGSWYTMASNASYAESINDSSLFGAMACNDPDPNAIIPYVDMSLVKKLSTDYSAEAGQHMDPSTNLLSLVDANVFGSSGCTK</sequence>
<evidence type="ECO:0000313" key="2">
    <source>
        <dbReference type="Proteomes" id="UP001150538"/>
    </source>
</evidence>
<organism evidence="1 2">
    <name type="scientific">Mycoemilia scoparia</name>
    <dbReference type="NCBI Taxonomy" id="417184"/>
    <lineage>
        <taxon>Eukaryota</taxon>
        <taxon>Fungi</taxon>
        <taxon>Fungi incertae sedis</taxon>
        <taxon>Zoopagomycota</taxon>
        <taxon>Kickxellomycotina</taxon>
        <taxon>Kickxellomycetes</taxon>
        <taxon>Kickxellales</taxon>
        <taxon>Kickxellaceae</taxon>
        <taxon>Mycoemilia</taxon>
    </lineage>
</organism>
<name>A0A9W8DTT0_9FUNG</name>